<name>A0AAE0DNG9_9LECA</name>
<dbReference type="Proteomes" id="UP001276659">
    <property type="component" value="Unassembled WGS sequence"/>
</dbReference>
<evidence type="ECO:0000256" key="1">
    <source>
        <dbReference type="SAM" id="MobiDB-lite"/>
    </source>
</evidence>
<evidence type="ECO:0000313" key="2">
    <source>
        <dbReference type="EMBL" id="KAK3173563.1"/>
    </source>
</evidence>
<protein>
    <submittedName>
        <fullName evidence="2">Uncharacterized protein</fullName>
    </submittedName>
</protein>
<gene>
    <name evidence="2" type="ORF">OEA41_006894</name>
</gene>
<proteinExistence type="predicted"/>
<dbReference type="AlphaFoldDB" id="A0AAE0DNG9"/>
<accession>A0AAE0DNG9</accession>
<organism evidence="2 3">
    <name type="scientific">Lepraria neglecta</name>
    <dbReference type="NCBI Taxonomy" id="209136"/>
    <lineage>
        <taxon>Eukaryota</taxon>
        <taxon>Fungi</taxon>
        <taxon>Dikarya</taxon>
        <taxon>Ascomycota</taxon>
        <taxon>Pezizomycotina</taxon>
        <taxon>Lecanoromycetes</taxon>
        <taxon>OSLEUM clade</taxon>
        <taxon>Lecanoromycetidae</taxon>
        <taxon>Lecanorales</taxon>
        <taxon>Lecanorineae</taxon>
        <taxon>Stereocaulaceae</taxon>
        <taxon>Lepraria</taxon>
    </lineage>
</organism>
<reference evidence="2" key="1">
    <citation type="submission" date="2022-11" db="EMBL/GenBank/DDBJ databases">
        <title>Chromosomal genome sequence assembly and mating type (MAT) locus characterization of the leprose asexual lichenized fungus Lepraria neglecta (Nyl.) Erichsen.</title>
        <authorList>
            <person name="Allen J.L."/>
            <person name="Pfeffer B."/>
        </authorList>
    </citation>
    <scope>NUCLEOTIDE SEQUENCE</scope>
    <source>
        <strain evidence="2">Allen 5258</strain>
    </source>
</reference>
<dbReference type="EMBL" id="JASNWA010000007">
    <property type="protein sequence ID" value="KAK3173563.1"/>
    <property type="molecule type" value="Genomic_DNA"/>
</dbReference>
<feature type="region of interest" description="Disordered" evidence="1">
    <location>
        <begin position="157"/>
        <end position="189"/>
    </location>
</feature>
<evidence type="ECO:0000313" key="3">
    <source>
        <dbReference type="Proteomes" id="UP001276659"/>
    </source>
</evidence>
<keyword evidence="3" id="KW-1185">Reference proteome</keyword>
<comment type="caution">
    <text evidence="2">The sequence shown here is derived from an EMBL/GenBank/DDBJ whole genome shotgun (WGS) entry which is preliminary data.</text>
</comment>
<sequence length="233" mass="27062">MAFNERTTYPWTFNEEQLFVAFFRTLHSTYPQASHHEILGLIGQYIPDRTVSTCKSGRRSELKYLINGVSWGEIDHERISRAMPKLWTSEEQQKLKDCRNDGKSWKELSGEIGTHEEVDCRTYLIINYWTTFEKIFENGGINLDELTRQDDLRKQIGEDFTPTENTKRSVEADDAALQEQATDPTPEEITRAIEEDENVADLRDTEFWDAAYLTDDVYVANALRLHEVTEALN</sequence>